<gene>
    <name evidence="2" type="ORF">CMUS01_09308</name>
</gene>
<proteinExistence type="predicted"/>
<feature type="region of interest" description="Disordered" evidence="1">
    <location>
        <begin position="65"/>
        <end position="115"/>
    </location>
</feature>
<evidence type="ECO:0000313" key="3">
    <source>
        <dbReference type="Proteomes" id="UP000639643"/>
    </source>
</evidence>
<dbReference type="AlphaFoldDB" id="A0A8H6K8Z4"/>
<dbReference type="EMBL" id="WIGM01000390">
    <property type="protein sequence ID" value="KAF6826725.1"/>
    <property type="molecule type" value="Genomic_DNA"/>
</dbReference>
<name>A0A8H6K8Z4_9PEZI</name>
<evidence type="ECO:0000256" key="1">
    <source>
        <dbReference type="SAM" id="MobiDB-lite"/>
    </source>
</evidence>
<keyword evidence="3" id="KW-1185">Reference proteome</keyword>
<comment type="caution">
    <text evidence="2">The sequence shown here is derived from an EMBL/GenBank/DDBJ whole genome shotgun (WGS) entry which is preliminary data.</text>
</comment>
<reference evidence="2" key="1">
    <citation type="journal article" date="2020" name="Phytopathology">
        <title>Genome Sequence Resources of Colletotrichum truncatum, C. plurivorum, C. musicola, and C. sojae: Four Species Pathogenic to Soybean (Glycine max).</title>
        <authorList>
            <person name="Rogerio F."/>
            <person name="Boufleur T.R."/>
            <person name="Ciampi-Guillardi M."/>
            <person name="Sukno S.A."/>
            <person name="Thon M.R."/>
            <person name="Massola Junior N.S."/>
            <person name="Baroncelli R."/>
        </authorList>
    </citation>
    <scope>NUCLEOTIDE SEQUENCE</scope>
    <source>
        <strain evidence="2">LFN0074</strain>
    </source>
</reference>
<evidence type="ECO:0000313" key="2">
    <source>
        <dbReference type="EMBL" id="KAF6826725.1"/>
    </source>
</evidence>
<accession>A0A8H6K8Z4</accession>
<dbReference type="Proteomes" id="UP000639643">
    <property type="component" value="Unassembled WGS sequence"/>
</dbReference>
<organism evidence="2 3">
    <name type="scientific">Colletotrichum musicola</name>
    <dbReference type="NCBI Taxonomy" id="2175873"/>
    <lineage>
        <taxon>Eukaryota</taxon>
        <taxon>Fungi</taxon>
        <taxon>Dikarya</taxon>
        <taxon>Ascomycota</taxon>
        <taxon>Pezizomycotina</taxon>
        <taxon>Sordariomycetes</taxon>
        <taxon>Hypocreomycetidae</taxon>
        <taxon>Glomerellales</taxon>
        <taxon>Glomerellaceae</taxon>
        <taxon>Colletotrichum</taxon>
        <taxon>Colletotrichum orchidearum species complex</taxon>
    </lineage>
</organism>
<protein>
    <submittedName>
        <fullName evidence="2">Uncharacterized protein</fullName>
    </submittedName>
</protein>
<sequence>MAAFSMRICHPRTKSQKTFTRYDLALDADEHSRFNVPFDITADMKAGAFEEAFAGNVGNPIRRCVIGSQGAPEGGPAGNPPNRTTPGAGAAHPRDAESCSAPYLAEGATSPEDPC</sequence>